<evidence type="ECO:0000256" key="2">
    <source>
        <dbReference type="SAM" id="Phobius"/>
    </source>
</evidence>
<proteinExistence type="predicted"/>
<dbReference type="AlphaFoldDB" id="A0A1E4RH47"/>
<gene>
    <name evidence="3" type="ORF">HYPBUDRAFT_167559</name>
</gene>
<protein>
    <submittedName>
        <fullName evidence="3">Uncharacterized protein</fullName>
    </submittedName>
</protein>
<keyword evidence="2" id="KW-1133">Transmembrane helix</keyword>
<dbReference type="OrthoDB" id="4022834at2759"/>
<feature type="region of interest" description="Disordered" evidence="1">
    <location>
        <begin position="51"/>
        <end position="81"/>
    </location>
</feature>
<name>A0A1E4RH47_9ASCO</name>
<reference evidence="4" key="1">
    <citation type="submission" date="2016-05" db="EMBL/GenBank/DDBJ databases">
        <title>Comparative genomics of biotechnologically important yeasts.</title>
        <authorList>
            <consortium name="DOE Joint Genome Institute"/>
            <person name="Riley R."/>
            <person name="Haridas S."/>
            <person name="Wolfe K.H."/>
            <person name="Lopes M.R."/>
            <person name="Hittinger C.T."/>
            <person name="Goker M."/>
            <person name="Salamov A."/>
            <person name="Wisecaver J."/>
            <person name="Long T.M."/>
            <person name="Aerts A.L."/>
            <person name="Barry K."/>
            <person name="Choi C."/>
            <person name="Clum A."/>
            <person name="Coughlan A.Y."/>
            <person name="Deshpande S."/>
            <person name="Douglass A.P."/>
            <person name="Hanson S.J."/>
            <person name="Klenk H.-P."/>
            <person name="Labutti K."/>
            <person name="Lapidus A."/>
            <person name="Lindquist E."/>
            <person name="Lipzen A."/>
            <person name="Meier-Kolthoff J.P."/>
            <person name="Ohm R.A."/>
            <person name="Otillar R.P."/>
            <person name="Pangilinan J."/>
            <person name="Peng Y."/>
            <person name="Rokas A."/>
            <person name="Rosa C.A."/>
            <person name="Scheuner C."/>
            <person name="Sibirny A.A."/>
            <person name="Slot J.C."/>
            <person name="Stielow J.B."/>
            <person name="Sun H."/>
            <person name="Kurtzman C.P."/>
            <person name="Blackwell M."/>
            <person name="Grigoriev I.V."/>
            <person name="Jeffries T.W."/>
        </authorList>
    </citation>
    <scope>NUCLEOTIDE SEQUENCE [LARGE SCALE GENOMIC DNA]</scope>
    <source>
        <strain evidence="4">NRRL Y-1933</strain>
    </source>
</reference>
<accession>A0A1E4RH47</accession>
<evidence type="ECO:0000313" key="4">
    <source>
        <dbReference type="Proteomes" id="UP000095085"/>
    </source>
</evidence>
<dbReference type="GeneID" id="30997323"/>
<dbReference type="Proteomes" id="UP000095085">
    <property type="component" value="Unassembled WGS sequence"/>
</dbReference>
<feature type="transmembrane region" description="Helical" evidence="2">
    <location>
        <begin position="12"/>
        <end position="32"/>
    </location>
</feature>
<dbReference type="EMBL" id="KV454542">
    <property type="protein sequence ID" value="ODV66592.1"/>
    <property type="molecule type" value="Genomic_DNA"/>
</dbReference>
<dbReference type="Pfam" id="PF10281">
    <property type="entry name" value="Ish1"/>
    <property type="match status" value="1"/>
</dbReference>
<evidence type="ECO:0000256" key="1">
    <source>
        <dbReference type="SAM" id="MobiDB-lite"/>
    </source>
</evidence>
<dbReference type="InterPro" id="IPR018803">
    <property type="entry name" value="Ish1/Msc1-like"/>
</dbReference>
<dbReference type="RefSeq" id="XP_020075659.1">
    <property type="nucleotide sequence ID" value="XM_020222774.1"/>
</dbReference>
<keyword evidence="2" id="KW-0812">Transmembrane</keyword>
<evidence type="ECO:0000313" key="3">
    <source>
        <dbReference type="EMBL" id="ODV66592.1"/>
    </source>
</evidence>
<keyword evidence="2" id="KW-0472">Membrane</keyword>
<organism evidence="3 4">
    <name type="scientific">Hyphopichia burtonii NRRL Y-1933</name>
    <dbReference type="NCBI Taxonomy" id="984485"/>
    <lineage>
        <taxon>Eukaryota</taxon>
        <taxon>Fungi</taxon>
        <taxon>Dikarya</taxon>
        <taxon>Ascomycota</taxon>
        <taxon>Saccharomycotina</taxon>
        <taxon>Pichiomycetes</taxon>
        <taxon>Debaryomycetaceae</taxon>
        <taxon>Hyphopichia</taxon>
    </lineage>
</organism>
<sequence>MALQLNKSARGRNLKVAAGTGAVVLGAGYLLISTFPHLKTSIYNYLTNTQEEASDDNEPIELSRSDVQQAEKEEEALSQTVVGDSSLVDINEWSQDNLKHWLSQKEISPPPDATRDGLISYVKSIQEKSG</sequence>
<keyword evidence="4" id="KW-1185">Reference proteome</keyword>